<sequence>MLAQRTHPRVTSPPSRNFTRGERPTLFLSFSHLADPAIVPHILDVPNSVYNEIQISSVLLTDYTEQDLKKSCADGFPLRFDSLLPSFPIISPSSATFVRESNTVYEDFGPPHAPYLRAKTIYPNDKMSKKRRSVQSIFIPSFLHSSPSSPLSPSPPSSATSQARSQSVSSHLVRQISSAASNLSSYTESPSQSPPPDYLLDDDPFANLSPTPFETTSANSVFHDGPSPVRPELSLDSVATVPSPKPRSPLASKSMDSPRSLHSSPSSPTLRASPPFLSDPTSVIPHHSARLRHRRPAHTRPAFASRPSLPSLRTLSQSGVSYSIKARKGTLAARLPSEPWDMDSRSQELEVERDFNSDPNLDRPDLIGTHVNSEYVRGEDGNTELADHADAAGNSFEEASSHALSEEENTPFVQSPISLEQASLHDSSNDMFSSFWDIVSALSSPTHSRSSSASSTSAFSSSAFPPDLQPRSSDDLSASSSSSDHSSHIHARFPSEELEIGVELDPSHHSSDNIANIRTACLSPDPGYTPHNSVYLVPRMPGEFPNFEDFQPGSSAGTVRGTIHSSAGRRISSASNDEDDDWHSTYEDDVSSDIGEEVVDGHDRMDQAREHRDQSGNWQPDRGRGRGDDGGGGREAQDHGAGSTSGAGGNGRNDGGAGRGGRRDRGDDERKGDGHSSTSDSESSEDESEDSTKSAAPGNGSRSRCATTGGPEQDSNNSDDDVPLAQRIPTALTAQRTIRRQVRSENDQRRRERTLRQQERERGLRPSDVRADTSRRPSREPGVVAPHMLNPVSMDVPGSQESTVPASTSRTTRPRTKTLPGNMQSPLALDDLAKRLMVVQASDSPPTAFSRKYMSQVESQNLKNFGPGRAPTDTVASDDMHQQNPTQQRMLRPMKSLHRSRTPESTAPVVSRLHAGHQQLGRSATMSQTGRRDEVQTVTSSALPARASTTDATPRRHKSGRSHQSSDEGSRPGTASTRPSAEHDPSSVRSQRPPIPPLPAAEALNTLSAKVASSGFQVTSRDTKSQMAWQQRVFIGDMQRFNMVEIGSTASAKDILDVLDRQGQLGQWTSSGSWMLYEVAQDFGMERPIRSYEVVADVINSWDKDRTVNTLIAKKTPLAAILHPSVMPTSSPLNSGYVEYESKKGKWNKRWLQLREHSLWLSKRDTGKDETFICSLSNFDAYQVTRSHKSPKPFVFAVKSTDNLNFFENAADYVHIFSCGDKDGQTWLQKILLARSYIINQERNIISSASVGPRAQASASAGGSKLTRAGTRKGQRPTQPLLTVTAPTSATANAVATAAVFEPGSLLAKR</sequence>
<dbReference type="SUPFAM" id="SSF54236">
    <property type="entry name" value="Ubiquitin-like"/>
    <property type="match status" value="1"/>
</dbReference>
<feature type="compositionally biased region" description="Basic and acidic residues" evidence="1">
    <location>
        <begin position="661"/>
        <end position="674"/>
    </location>
</feature>
<feature type="compositionally biased region" description="Gly residues" evidence="1">
    <location>
        <begin position="643"/>
        <end position="659"/>
    </location>
</feature>
<dbReference type="InterPro" id="IPR029071">
    <property type="entry name" value="Ubiquitin-like_domsf"/>
</dbReference>
<feature type="compositionally biased region" description="Basic residues" evidence="1">
    <location>
        <begin position="287"/>
        <end position="298"/>
    </location>
</feature>
<dbReference type="EMBL" id="SGPL01000187">
    <property type="protein sequence ID" value="THH15842.1"/>
    <property type="molecule type" value="Genomic_DNA"/>
</dbReference>
<dbReference type="SMART" id="SM00233">
    <property type="entry name" value="PH"/>
    <property type="match status" value="1"/>
</dbReference>
<dbReference type="OrthoDB" id="43122at2759"/>
<feature type="compositionally biased region" description="Basic and acidic residues" evidence="1">
    <location>
        <begin position="742"/>
        <end position="779"/>
    </location>
</feature>
<feature type="compositionally biased region" description="Polar residues" evidence="1">
    <location>
        <begin position="936"/>
        <end position="952"/>
    </location>
</feature>
<comment type="caution">
    <text evidence="3">The sequence shown here is derived from an EMBL/GenBank/DDBJ whole genome shotgun (WGS) entry which is preliminary data.</text>
</comment>
<dbReference type="PANTHER" id="PTHR38700:SF1">
    <property type="entry name" value="PH DOMAIN-CONTAINING PROTEIN"/>
    <property type="match status" value="1"/>
</dbReference>
<name>A0A4S4LTW2_9AGAM</name>
<keyword evidence="4" id="KW-1185">Reference proteome</keyword>
<dbReference type="InterPro" id="IPR011993">
    <property type="entry name" value="PH-like_dom_sf"/>
</dbReference>
<feature type="region of interest" description="Disordered" evidence="1">
    <location>
        <begin position="550"/>
        <end position="824"/>
    </location>
</feature>
<dbReference type="Gene3D" id="2.30.29.30">
    <property type="entry name" value="Pleckstrin-homology domain (PH domain)/Phosphotyrosine-binding domain (PTB)"/>
    <property type="match status" value="1"/>
</dbReference>
<accession>A0A4S4LTW2</accession>
<feature type="compositionally biased region" description="Acidic residues" evidence="1">
    <location>
        <begin position="576"/>
        <end position="598"/>
    </location>
</feature>
<feature type="compositionally biased region" description="Polar residues" evidence="1">
    <location>
        <begin position="920"/>
        <end position="929"/>
    </location>
</feature>
<dbReference type="Proteomes" id="UP000310158">
    <property type="component" value="Unassembled WGS sequence"/>
</dbReference>
<feature type="compositionally biased region" description="Low complexity" evidence="1">
    <location>
        <begin position="446"/>
        <end position="463"/>
    </location>
</feature>
<organism evidence="3 4">
    <name type="scientific">Bondarzewia mesenterica</name>
    <dbReference type="NCBI Taxonomy" id="1095465"/>
    <lineage>
        <taxon>Eukaryota</taxon>
        <taxon>Fungi</taxon>
        <taxon>Dikarya</taxon>
        <taxon>Basidiomycota</taxon>
        <taxon>Agaricomycotina</taxon>
        <taxon>Agaricomycetes</taxon>
        <taxon>Russulales</taxon>
        <taxon>Bondarzewiaceae</taxon>
        <taxon>Bondarzewia</taxon>
    </lineage>
</organism>
<feature type="compositionally biased region" description="Basic and acidic residues" evidence="1">
    <location>
        <begin position="599"/>
        <end position="614"/>
    </location>
</feature>
<dbReference type="SUPFAM" id="SSF50729">
    <property type="entry name" value="PH domain-like"/>
    <property type="match status" value="1"/>
</dbReference>
<evidence type="ECO:0000313" key="3">
    <source>
        <dbReference type="EMBL" id="THH15842.1"/>
    </source>
</evidence>
<evidence type="ECO:0000259" key="2">
    <source>
        <dbReference type="PROSITE" id="PS50003"/>
    </source>
</evidence>
<dbReference type="PANTHER" id="PTHR38700">
    <property type="entry name" value="YALI0E22418P"/>
    <property type="match status" value="1"/>
</dbReference>
<feature type="compositionally biased region" description="Low complexity" evidence="1">
    <location>
        <begin position="254"/>
        <end position="268"/>
    </location>
</feature>
<feature type="region of interest" description="Disordered" evidence="1">
    <location>
        <begin position="862"/>
        <end position="1000"/>
    </location>
</feature>
<feature type="compositionally biased region" description="Low complexity" evidence="1">
    <location>
        <begin position="475"/>
        <end position="484"/>
    </location>
</feature>
<evidence type="ECO:0000256" key="1">
    <source>
        <dbReference type="SAM" id="MobiDB-lite"/>
    </source>
</evidence>
<feature type="region of interest" description="Disordered" evidence="1">
    <location>
        <begin position="446"/>
        <end position="490"/>
    </location>
</feature>
<evidence type="ECO:0000313" key="4">
    <source>
        <dbReference type="Proteomes" id="UP000310158"/>
    </source>
</evidence>
<gene>
    <name evidence="3" type="ORF">EW146_g4687</name>
</gene>
<feature type="compositionally biased region" description="Basic and acidic residues" evidence="1">
    <location>
        <begin position="621"/>
        <end position="638"/>
    </location>
</feature>
<feature type="domain" description="PH" evidence="2">
    <location>
        <begin position="1131"/>
        <end position="1236"/>
    </location>
</feature>
<feature type="region of interest" description="Disordered" evidence="1">
    <location>
        <begin position="1256"/>
        <end position="1286"/>
    </location>
</feature>
<reference evidence="3 4" key="1">
    <citation type="submission" date="2019-02" db="EMBL/GenBank/DDBJ databases">
        <title>Genome sequencing of the rare red list fungi Bondarzewia mesenterica.</title>
        <authorList>
            <person name="Buettner E."/>
            <person name="Kellner H."/>
        </authorList>
    </citation>
    <scope>NUCLEOTIDE SEQUENCE [LARGE SCALE GENOMIC DNA]</scope>
    <source>
        <strain evidence="3 4">DSM 108281</strain>
    </source>
</reference>
<dbReference type="Gene3D" id="3.10.20.90">
    <property type="entry name" value="Phosphatidylinositol 3-kinase Catalytic Subunit, Chain A, domain 1"/>
    <property type="match status" value="1"/>
</dbReference>
<feature type="compositionally biased region" description="Polar residues" evidence="1">
    <location>
        <begin position="208"/>
        <end position="220"/>
    </location>
</feature>
<feature type="compositionally biased region" description="Low complexity" evidence="1">
    <location>
        <begin position="157"/>
        <end position="171"/>
    </location>
</feature>
<feature type="region of interest" description="Disordered" evidence="1">
    <location>
        <begin position="144"/>
        <end position="312"/>
    </location>
</feature>
<feature type="compositionally biased region" description="Low complexity" evidence="1">
    <location>
        <begin position="802"/>
        <end position="811"/>
    </location>
</feature>
<feature type="compositionally biased region" description="Polar residues" evidence="1">
    <location>
        <begin position="175"/>
        <end position="191"/>
    </location>
</feature>
<proteinExistence type="predicted"/>
<dbReference type="InterPro" id="IPR001849">
    <property type="entry name" value="PH_domain"/>
</dbReference>
<dbReference type="PROSITE" id="PS50003">
    <property type="entry name" value="PH_DOMAIN"/>
    <property type="match status" value="1"/>
</dbReference>
<protein>
    <recommendedName>
        <fullName evidence="2">PH domain-containing protein</fullName>
    </recommendedName>
</protein>